<dbReference type="EMBL" id="QJSP01000010">
    <property type="protein sequence ID" value="PYE15355.1"/>
    <property type="molecule type" value="Genomic_DNA"/>
</dbReference>
<proteinExistence type="predicted"/>
<name>A0A318RJH0_WILLI</name>
<keyword evidence="2" id="KW-1185">Reference proteome</keyword>
<evidence type="ECO:0000313" key="1">
    <source>
        <dbReference type="EMBL" id="PYE15355.1"/>
    </source>
</evidence>
<reference evidence="1 2" key="1">
    <citation type="submission" date="2018-06" db="EMBL/GenBank/DDBJ databases">
        <title>Genomic Encyclopedia of Type Strains, Phase IV (KMG-IV): sequencing the most valuable type-strain genomes for metagenomic binning, comparative biology and taxonomic classification.</title>
        <authorList>
            <person name="Goeker M."/>
        </authorList>
    </citation>
    <scope>NUCLEOTIDE SEQUENCE [LARGE SCALE GENOMIC DNA]</scope>
    <source>
        <strain evidence="1 2">DSM 45521</strain>
    </source>
</reference>
<gene>
    <name evidence="1" type="ORF">DFR67_11015</name>
</gene>
<protein>
    <submittedName>
        <fullName evidence="1">Uncharacterized protein</fullName>
    </submittedName>
</protein>
<accession>A0A318RJH0</accession>
<dbReference type="AlphaFoldDB" id="A0A318RJH0"/>
<organism evidence="1 2">
    <name type="scientific">Williamsia limnetica</name>
    <dbReference type="NCBI Taxonomy" id="882452"/>
    <lineage>
        <taxon>Bacteria</taxon>
        <taxon>Bacillati</taxon>
        <taxon>Actinomycetota</taxon>
        <taxon>Actinomycetes</taxon>
        <taxon>Mycobacteriales</taxon>
        <taxon>Nocardiaceae</taxon>
        <taxon>Williamsia</taxon>
    </lineage>
</organism>
<evidence type="ECO:0000313" key="2">
    <source>
        <dbReference type="Proteomes" id="UP000247591"/>
    </source>
</evidence>
<dbReference type="Proteomes" id="UP000247591">
    <property type="component" value="Unassembled WGS sequence"/>
</dbReference>
<sequence>MLLDCNTCPGRQIACDDCMMTVFLGPVGVPSSKNSEVRCDEFVIDDAANIEAAVALFSAAGMLSKSDTHDHARRVNAGKAPFVPEEGDHLWAV</sequence>
<comment type="caution">
    <text evidence="1">The sequence shown here is derived from an EMBL/GenBank/DDBJ whole genome shotgun (WGS) entry which is preliminary data.</text>
</comment>